<organism evidence="1 2">
    <name type="scientific">Actinomadura meyerae</name>
    <dbReference type="NCBI Taxonomy" id="240840"/>
    <lineage>
        <taxon>Bacteria</taxon>
        <taxon>Bacillati</taxon>
        <taxon>Actinomycetota</taxon>
        <taxon>Actinomycetes</taxon>
        <taxon>Streptosporangiales</taxon>
        <taxon>Thermomonosporaceae</taxon>
        <taxon>Actinomadura</taxon>
    </lineage>
</organism>
<proteinExistence type="predicted"/>
<sequence>MLAPDAERAHNCLEMLGITTRSWLGAVVAHTGGICIDHGWLRVLGSGADGLPDVTVEADPASRRLVVGYDVLGGQFAWAPAAPGAPPTIQYFGPDDLDWLDLEQGYADWLYAILAGSLTQFYETLRWPGWETEVAALPLSEGIHAWPPPSTVEGQDLSKVSRKAVPMAELVSFHHEMTRQLG</sequence>
<dbReference type="InterPro" id="IPR021239">
    <property type="entry name" value="DUF2625"/>
</dbReference>
<dbReference type="Pfam" id="PF10946">
    <property type="entry name" value="DUF2625"/>
    <property type="match status" value="1"/>
</dbReference>
<dbReference type="Proteomes" id="UP000198318">
    <property type="component" value="Unassembled WGS sequence"/>
</dbReference>
<keyword evidence="2" id="KW-1185">Reference proteome</keyword>
<evidence type="ECO:0000313" key="2">
    <source>
        <dbReference type="Proteomes" id="UP000198318"/>
    </source>
</evidence>
<evidence type="ECO:0000313" key="1">
    <source>
        <dbReference type="EMBL" id="SNT50934.1"/>
    </source>
</evidence>
<accession>A0A239N913</accession>
<dbReference type="AlphaFoldDB" id="A0A239N913"/>
<name>A0A239N913_9ACTN</name>
<gene>
    <name evidence="1" type="ORF">SAMN05443665_103733</name>
</gene>
<protein>
    <submittedName>
        <fullName evidence="1">Uncharacterized protein</fullName>
    </submittedName>
</protein>
<dbReference type="EMBL" id="FZOR01000037">
    <property type="protein sequence ID" value="SNT50934.1"/>
    <property type="molecule type" value="Genomic_DNA"/>
</dbReference>
<reference evidence="1 2" key="1">
    <citation type="submission" date="2017-06" db="EMBL/GenBank/DDBJ databases">
        <authorList>
            <person name="Kim H.J."/>
            <person name="Triplett B.A."/>
        </authorList>
    </citation>
    <scope>NUCLEOTIDE SEQUENCE [LARGE SCALE GENOMIC DNA]</scope>
    <source>
        <strain evidence="1 2">DSM 44715</strain>
    </source>
</reference>